<dbReference type="PANTHER" id="PTHR45677">
    <property type="entry name" value="GLUTAMATE DECARBOXYLASE-RELATED"/>
    <property type="match status" value="1"/>
</dbReference>
<evidence type="ECO:0000256" key="7">
    <source>
        <dbReference type="SAM" id="MobiDB-lite"/>
    </source>
</evidence>
<dbReference type="Gene3D" id="3.40.640.10">
    <property type="entry name" value="Type I PLP-dependent aspartate aminotransferase-like (Major domain)"/>
    <property type="match status" value="1"/>
</dbReference>
<reference evidence="8 9" key="1">
    <citation type="submission" date="2024-01" db="EMBL/GenBank/DDBJ databases">
        <authorList>
            <person name="Allen C."/>
            <person name="Tagirdzhanova G."/>
        </authorList>
    </citation>
    <scope>NUCLEOTIDE SEQUENCE [LARGE SCALE GENOMIC DNA]</scope>
</reference>
<evidence type="ECO:0000256" key="5">
    <source>
        <dbReference type="ARBA" id="ARBA00023239"/>
    </source>
</evidence>
<keyword evidence="5 6" id="KW-0456">Lyase</keyword>
<accession>A0ABP0CDL5</accession>
<comment type="cofactor">
    <cofactor evidence="1 6">
        <name>pyridoxal 5'-phosphate</name>
        <dbReference type="ChEBI" id="CHEBI:597326"/>
    </cofactor>
</comment>
<dbReference type="InterPro" id="IPR002129">
    <property type="entry name" value="PyrdxlP-dep_de-COase"/>
</dbReference>
<proteinExistence type="inferred from homology"/>
<keyword evidence="4 6" id="KW-0663">Pyridoxal phosphate</keyword>
<keyword evidence="3" id="KW-0210">Decarboxylase</keyword>
<dbReference type="EC" id="4.1.1.15" evidence="8"/>
<dbReference type="PANTHER" id="PTHR45677:SF8">
    <property type="entry name" value="CYSTEINE SULFINIC ACID DECARBOXYLASE"/>
    <property type="match status" value="1"/>
</dbReference>
<comment type="similarity">
    <text evidence="2 6">Belongs to the group II decarboxylase family.</text>
</comment>
<comment type="caution">
    <text evidence="8">The sequence shown here is derived from an EMBL/GenBank/DDBJ whole genome shotgun (WGS) entry which is preliminary data.</text>
</comment>
<keyword evidence="9" id="KW-1185">Reference proteome</keyword>
<sequence length="565" mass="59269">MTASNGANGASKPAAPNRAAELAELIDAVKALVVPFVQDADGAFDERAAGGPAGAASTADLPARTALVESLTPQQLIPRLDLQLPAGEGGGRAAVLALVQRVLELSVNTWDQGFLDKLYASTTPVGVAAELLLAVLNTNLHVFQVSPALTVIEKTTAREFARLYGFTGPRAGGVTVAGGSASNFTSVVIARNTLFPETKIHGNGAGRRFALFTSAHGHYSVEKAAQAAGLGSGAVWTVPVDAAGRMVPAQLEARIAAASAAGMTPLYVNATAGTTVLGSYDPFEVIAAICKAHGLWMHIDGSWGGPAIFSAAHRHKMAGSHLADSLTVNPHKMMNVPVTCSFLLGPDLRTFHRANTLPAGYLFHTPPDAAPGSKKRKGNNGAVAAPAAQNGSVAAAEEEEEGEEDDDDDNYQEVWDLADLTLQCGRHGDSLKLALAWVYEGAAGFERQTDHAFAMAALLADTVARKPDVFALVSTNPPPCLQVCFYYADSSSTGARAPGQPSADKAVNTRRTREAVAKLIRRGYMIDFAPGDHGSFFRVVLNWQTQPGTVEGLVRALEAVRQEVY</sequence>
<feature type="region of interest" description="Disordered" evidence="7">
    <location>
        <begin position="368"/>
        <end position="410"/>
    </location>
</feature>
<dbReference type="Proteomes" id="UP001642405">
    <property type="component" value="Unassembled WGS sequence"/>
</dbReference>
<evidence type="ECO:0000313" key="8">
    <source>
        <dbReference type="EMBL" id="CAK7229908.1"/>
    </source>
</evidence>
<dbReference type="InterPro" id="IPR015424">
    <property type="entry name" value="PyrdxlP-dep_Trfase"/>
</dbReference>
<evidence type="ECO:0000256" key="6">
    <source>
        <dbReference type="RuleBase" id="RU000382"/>
    </source>
</evidence>
<evidence type="ECO:0000256" key="4">
    <source>
        <dbReference type="ARBA" id="ARBA00022898"/>
    </source>
</evidence>
<evidence type="ECO:0000313" key="9">
    <source>
        <dbReference type="Proteomes" id="UP001642405"/>
    </source>
</evidence>
<dbReference type="Gene3D" id="3.90.1150.170">
    <property type="match status" value="1"/>
</dbReference>
<evidence type="ECO:0000256" key="2">
    <source>
        <dbReference type="ARBA" id="ARBA00009533"/>
    </source>
</evidence>
<evidence type="ECO:0000256" key="3">
    <source>
        <dbReference type="ARBA" id="ARBA00022793"/>
    </source>
</evidence>
<feature type="compositionally biased region" description="Acidic residues" evidence="7">
    <location>
        <begin position="396"/>
        <end position="410"/>
    </location>
</feature>
<name>A0ABP0CDL5_9PEZI</name>
<dbReference type="SUPFAM" id="SSF53383">
    <property type="entry name" value="PLP-dependent transferases"/>
    <property type="match status" value="1"/>
</dbReference>
<organism evidence="8 9">
    <name type="scientific">Sporothrix curviconia</name>
    <dbReference type="NCBI Taxonomy" id="1260050"/>
    <lineage>
        <taxon>Eukaryota</taxon>
        <taxon>Fungi</taxon>
        <taxon>Dikarya</taxon>
        <taxon>Ascomycota</taxon>
        <taxon>Pezizomycotina</taxon>
        <taxon>Sordariomycetes</taxon>
        <taxon>Sordariomycetidae</taxon>
        <taxon>Ophiostomatales</taxon>
        <taxon>Ophiostomataceae</taxon>
        <taxon>Sporothrix</taxon>
    </lineage>
</organism>
<evidence type="ECO:0000256" key="1">
    <source>
        <dbReference type="ARBA" id="ARBA00001933"/>
    </source>
</evidence>
<dbReference type="Pfam" id="PF00282">
    <property type="entry name" value="Pyridoxal_deC"/>
    <property type="match status" value="1"/>
</dbReference>
<gene>
    <name evidence="8" type="primary">GAD2</name>
    <name evidence="8" type="ORF">SCUCBS95973_007390</name>
</gene>
<dbReference type="InterPro" id="IPR015421">
    <property type="entry name" value="PyrdxlP-dep_Trfase_major"/>
</dbReference>
<dbReference type="GO" id="GO:0004351">
    <property type="term" value="F:glutamate decarboxylase activity"/>
    <property type="evidence" value="ECO:0007669"/>
    <property type="project" value="UniProtKB-EC"/>
</dbReference>
<protein>
    <submittedName>
        <fullName evidence="8">Glutamate decarboxylase 2</fullName>
        <ecNumber evidence="8">4.1.1.15</ecNumber>
    </submittedName>
</protein>
<dbReference type="EMBL" id="CAWUHB010000051">
    <property type="protein sequence ID" value="CAK7229908.1"/>
    <property type="molecule type" value="Genomic_DNA"/>
</dbReference>